<dbReference type="InterPro" id="IPR045851">
    <property type="entry name" value="AMP-bd_C_sf"/>
</dbReference>
<dbReference type="InterPro" id="IPR042099">
    <property type="entry name" value="ANL_N_sf"/>
</dbReference>
<proteinExistence type="inferred from homology"/>
<evidence type="ECO:0000256" key="2">
    <source>
        <dbReference type="ARBA" id="ARBA00022598"/>
    </source>
</evidence>
<dbReference type="GO" id="GO:0006631">
    <property type="term" value="P:fatty acid metabolic process"/>
    <property type="evidence" value="ECO:0007669"/>
    <property type="project" value="TreeGrafter"/>
</dbReference>
<dbReference type="InterPro" id="IPR000873">
    <property type="entry name" value="AMP-dep_synth/lig_dom"/>
</dbReference>
<dbReference type="PANTHER" id="PTHR43201:SF5">
    <property type="entry name" value="MEDIUM-CHAIN ACYL-COA LIGASE ACSF2, MITOCHONDRIAL"/>
    <property type="match status" value="1"/>
</dbReference>
<dbReference type="GO" id="GO:0031956">
    <property type="term" value="F:medium-chain fatty acid-CoA ligase activity"/>
    <property type="evidence" value="ECO:0007669"/>
    <property type="project" value="TreeGrafter"/>
</dbReference>
<gene>
    <name evidence="4" type="ORF">FYJ57_10720</name>
</gene>
<dbReference type="PANTHER" id="PTHR43201">
    <property type="entry name" value="ACYL-COA SYNTHETASE"/>
    <property type="match status" value="1"/>
</dbReference>
<name>A0A7X2TL79_9FIRM</name>
<keyword evidence="5" id="KW-1185">Reference proteome</keyword>
<dbReference type="Gene3D" id="3.40.50.12780">
    <property type="entry name" value="N-terminal domain of ligase-like"/>
    <property type="match status" value="1"/>
</dbReference>
<dbReference type="RefSeq" id="WP_154432624.1">
    <property type="nucleotide sequence ID" value="NZ_VUMS01000019.1"/>
</dbReference>
<evidence type="ECO:0000313" key="5">
    <source>
        <dbReference type="Proteomes" id="UP000440513"/>
    </source>
</evidence>
<comment type="caution">
    <text evidence="4">The sequence shown here is derived from an EMBL/GenBank/DDBJ whole genome shotgun (WGS) entry which is preliminary data.</text>
</comment>
<dbReference type="Proteomes" id="UP000440513">
    <property type="component" value="Unassembled WGS sequence"/>
</dbReference>
<accession>A0A7X2TL79</accession>
<dbReference type="Pfam" id="PF23562">
    <property type="entry name" value="AMP-binding_C_3"/>
    <property type="match status" value="1"/>
</dbReference>
<evidence type="ECO:0000259" key="3">
    <source>
        <dbReference type="Pfam" id="PF00501"/>
    </source>
</evidence>
<sequence length="504" mass="56345">MAEKNNPDTMGRVLELLEQRLAGRRVIRYMAGTEVMEVSAEEFFDRIRKRACVLTARGLGGKHIGIMGRNSCEWLVNFCAIFRAGAVGVLLDRELDPEVIAELAVRVNLAAILYDHSTEERVLQADVPRMLQKIAMDGSGDGEYLRRDLPAALECEPGPEEMACIFFTSGTTVKSKAVMMSARAMAASVCTNVNSRHFEALLAVMPFHHLAGFVTVMNALYLGAEVCIAEDLKYFYRYLTYMKPDYAFLVPSMLQMLARKLKNGGLYGSRLGWNLKLIDCGGAVFCAEFLQMLLDHGITIMQGYGASEAGGIGFFWEMTPDRPDTIGKPPAGLEVKIIDGEMFLRSESVMMGYYDDPEETAKVLHDGWYATGDLCREDEEGYLYLTGRRKNLIILSNGENVSPEEIETKLKLCCEDIEEIMVGVEGSLITAHVFPHVPPGSSESGMERIRNEVRRAVEQYNDQSPVYKQVRKLYFLDKPFTKNTAGKIIRKSYDRGNIDDRSGS</sequence>
<protein>
    <submittedName>
        <fullName evidence="4">Acyl--CoA ligase</fullName>
    </submittedName>
</protein>
<keyword evidence="2 4" id="KW-0436">Ligase</keyword>
<feature type="domain" description="AMP-dependent synthetase/ligase" evidence="3">
    <location>
        <begin position="33"/>
        <end position="354"/>
    </location>
</feature>
<dbReference type="AlphaFoldDB" id="A0A7X2TL79"/>
<comment type="similarity">
    <text evidence="1">Belongs to the ATP-dependent AMP-binding enzyme family.</text>
</comment>
<evidence type="ECO:0000313" key="4">
    <source>
        <dbReference type="EMBL" id="MST67178.1"/>
    </source>
</evidence>
<dbReference type="Pfam" id="PF00501">
    <property type="entry name" value="AMP-binding"/>
    <property type="match status" value="1"/>
</dbReference>
<dbReference type="SUPFAM" id="SSF56801">
    <property type="entry name" value="Acetyl-CoA synthetase-like"/>
    <property type="match status" value="1"/>
</dbReference>
<evidence type="ECO:0000256" key="1">
    <source>
        <dbReference type="ARBA" id="ARBA00006432"/>
    </source>
</evidence>
<organism evidence="4 5">
    <name type="scientific">Oliverpabstia intestinalis</name>
    <dbReference type="NCBI Taxonomy" id="2606633"/>
    <lineage>
        <taxon>Bacteria</taxon>
        <taxon>Bacillati</taxon>
        <taxon>Bacillota</taxon>
        <taxon>Clostridia</taxon>
        <taxon>Lachnospirales</taxon>
        <taxon>Lachnospiraceae</taxon>
        <taxon>Oliverpabstia</taxon>
    </lineage>
</organism>
<reference evidence="4 5" key="1">
    <citation type="submission" date="2019-08" db="EMBL/GenBank/DDBJ databases">
        <title>In-depth cultivation of the pig gut microbiome towards novel bacterial diversity and tailored functional studies.</title>
        <authorList>
            <person name="Wylensek D."/>
            <person name="Hitch T.C.A."/>
            <person name="Clavel T."/>
        </authorList>
    </citation>
    <scope>NUCLEOTIDE SEQUENCE [LARGE SCALE GENOMIC DNA]</scope>
    <source>
        <strain evidence="4 5">BSM-380-WT-5A</strain>
    </source>
</reference>
<dbReference type="Gene3D" id="3.30.300.30">
    <property type="match status" value="1"/>
</dbReference>
<dbReference type="EMBL" id="VUMS01000019">
    <property type="protein sequence ID" value="MST67178.1"/>
    <property type="molecule type" value="Genomic_DNA"/>
</dbReference>